<evidence type="ECO:0000313" key="3">
    <source>
        <dbReference type="Proteomes" id="UP000236584"/>
    </source>
</evidence>
<dbReference type="EMBL" id="CP026309">
    <property type="protein sequence ID" value="AUV83056.1"/>
    <property type="molecule type" value="Genomic_DNA"/>
</dbReference>
<reference evidence="2 3" key="1">
    <citation type="submission" date="2018-01" db="EMBL/GenBank/DDBJ databases">
        <title>Complete genome sequence of Salinigranum rubrum GX10T, an extremely halophilic archaeon isolated from a marine solar saltern.</title>
        <authorList>
            <person name="Han S."/>
        </authorList>
    </citation>
    <scope>NUCLEOTIDE SEQUENCE [LARGE SCALE GENOMIC DNA]</scope>
    <source>
        <strain evidence="2 3">GX10</strain>
    </source>
</reference>
<proteinExistence type="predicted"/>
<protein>
    <submittedName>
        <fullName evidence="2">Uncharacterized protein</fullName>
    </submittedName>
</protein>
<evidence type="ECO:0000313" key="2">
    <source>
        <dbReference type="EMBL" id="AUV83056.1"/>
    </source>
</evidence>
<organism evidence="2 3">
    <name type="scientific">Salinigranum rubrum</name>
    <dbReference type="NCBI Taxonomy" id="755307"/>
    <lineage>
        <taxon>Archaea</taxon>
        <taxon>Methanobacteriati</taxon>
        <taxon>Methanobacteriota</taxon>
        <taxon>Stenosarchaea group</taxon>
        <taxon>Halobacteria</taxon>
        <taxon>Halobacteriales</taxon>
        <taxon>Haloferacaceae</taxon>
        <taxon>Salinigranum</taxon>
    </lineage>
</organism>
<accession>A0A2I8VMA0</accession>
<dbReference type="Proteomes" id="UP000236584">
    <property type="component" value="Chromosome"/>
</dbReference>
<name>A0A2I8VMA0_9EURY</name>
<sequence length="318" mass="33877">MRRRRFLIASFSALAGCTATGYRATGPRTPPLAPETEISPSASVDPVEARAQAVIRPLNEVYRLVRGPLGGFDVGDVAPETLDDTEESLARAREALGAFSGEVANPPTRYQSLPALVTAHEHLVEGLTGAVECWSALSRLDESVDSPAALLDTARSAREAFVAAGTALREVADGNPTVPAAVFLTVERMRAFASTLETQSTVAERLVDASGEALEGWTDWRTAMDAFERDAFEAARTTFDDARVHYRAGVDALDGVENTENVDGSFVDLVETWACVARAGVDATAVGFDAVDAATAGDVARAERLLERAETTRTRCES</sequence>
<evidence type="ECO:0000256" key="1">
    <source>
        <dbReference type="SAM" id="MobiDB-lite"/>
    </source>
</evidence>
<feature type="region of interest" description="Disordered" evidence="1">
    <location>
        <begin position="20"/>
        <end position="44"/>
    </location>
</feature>
<gene>
    <name evidence="2" type="ORF">C2R22_16550</name>
</gene>
<dbReference type="PROSITE" id="PS51257">
    <property type="entry name" value="PROKAR_LIPOPROTEIN"/>
    <property type="match status" value="1"/>
</dbReference>
<keyword evidence="3" id="KW-1185">Reference proteome</keyword>
<dbReference type="KEGG" id="srub:C2R22_16550"/>
<dbReference type="AlphaFoldDB" id="A0A2I8VMA0"/>